<dbReference type="UniPathway" id="UPA00109">
    <property type="reaction ID" value="UER00181"/>
</dbReference>
<dbReference type="PROSITE" id="PS00765">
    <property type="entry name" value="P_GLUCOSE_ISOMERASE_1"/>
    <property type="match status" value="1"/>
</dbReference>
<gene>
    <name evidence="10" type="ORF">INT48_004846</name>
</gene>
<keyword evidence="11" id="KW-1185">Reference proteome</keyword>
<evidence type="ECO:0000256" key="5">
    <source>
        <dbReference type="ARBA" id="ARBA00023152"/>
    </source>
</evidence>
<dbReference type="GO" id="GO:0097367">
    <property type="term" value="F:carbohydrate derivative binding"/>
    <property type="evidence" value="ECO:0007669"/>
    <property type="project" value="InterPro"/>
</dbReference>
<dbReference type="Pfam" id="PF00342">
    <property type="entry name" value="PGI"/>
    <property type="match status" value="1"/>
</dbReference>
<dbReference type="GO" id="GO:0051156">
    <property type="term" value="P:glucose 6-phosphate metabolic process"/>
    <property type="evidence" value="ECO:0007669"/>
    <property type="project" value="TreeGrafter"/>
</dbReference>
<dbReference type="PRINTS" id="PR00662">
    <property type="entry name" value="G6PISOMERASE"/>
</dbReference>
<comment type="function">
    <text evidence="7">In the cytoplasm, catalyzes the conversion of glucose-6-phosphate to fructose-6-phosphate, the second step in glycolysis, and the reverse reaction during gluconeogenesis.</text>
</comment>
<dbReference type="InterPro" id="IPR023096">
    <property type="entry name" value="G6P_Isomerase_C"/>
</dbReference>
<proteinExistence type="inferred from homology"/>
<evidence type="ECO:0000256" key="1">
    <source>
        <dbReference type="ARBA" id="ARBA00004926"/>
    </source>
</evidence>
<dbReference type="PROSITE" id="PS00174">
    <property type="entry name" value="P_GLUCOSE_ISOMERASE_2"/>
    <property type="match status" value="1"/>
</dbReference>
<keyword evidence="4 9" id="KW-0312">Gluconeogenesis</keyword>
<dbReference type="Proteomes" id="UP000613177">
    <property type="component" value="Unassembled WGS sequence"/>
</dbReference>
<organism evidence="10 11">
    <name type="scientific">Thamnidium elegans</name>
    <dbReference type="NCBI Taxonomy" id="101142"/>
    <lineage>
        <taxon>Eukaryota</taxon>
        <taxon>Fungi</taxon>
        <taxon>Fungi incertae sedis</taxon>
        <taxon>Mucoromycota</taxon>
        <taxon>Mucoromycotina</taxon>
        <taxon>Mucoromycetes</taxon>
        <taxon>Mucorales</taxon>
        <taxon>Mucorineae</taxon>
        <taxon>Mucoraceae</taxon>
        <taxon>Thamnidium</taxon>
    </lineage>
</organism>
<dbReference type="InterPro" id="IPR035482">
    <property type="entry name" value="SIS_PGI_2"/>
</dbReference>
<evidence type="ECO:0000256" key="7">
    <source>
        <dbReference type="ARBA" id="ARBA00024178"/>
    </source>
</evidence>
<dbReference type="InterPro" id="IPR001672">
    <property type="entry name" value="G6P_Isomerase"/>
</dbReference>
<evidence type="ECO:0000313" key="10">
    <source>
        <dbReference type="EMBL" id="KAG2234467.1"/>
    </source>
</evidence>
<comment type="catalytic activity">
    <reaction evidence="8 9">
        <text>alpha-D-glucose 6-phosphate = beta-D-fructose 6-phosphate</text>
        <dbReference type="Rhea" id="RHEA:11816"/>
        <dbReference type="ChEBI" id="CHEBI:57634"/>
        <dbReference type="ChEBI" id="CHEBI:58225"/>
        <dbReference type="EC" id="5.3.1.9"/>
    </reaction>
</comment>
<evidence type="ECO:0000313" key="11">
    <source>
        <dbReference type="Proteomes" id="UP000613177"/>
    </source>
</evidence>
<dbReference type="FunFam" id="1.10.1390.10:FF:000001">
    <property type="entry name" value="Glucose-6-phosphate isomerase"/>
    <property type="match status" value="1"/>
</dbReference>
<dbReference type="InterPro" id="IPR046348">
    <property type="entry name" value="SIS_dom_sf"/>
</dbReference>
<evidence type="ECO:0000256" key="9">
    <source>
        <dbReference type="RuleBase" id="RU000612"/>
    </source>
</evidence>
<dbReference type="FunFam" id="3.40.50.10490:FF:000004">
    <property type="entry name" value="Glucose-6-phosphate isomerase"/>
    <property type="match status" value="1"/>
</dbReference>
<dbReference type="SUPFAM" id="SSF53697">
    <property type="entry name" value="SIS domain"/>
    <property type="match status" value="1"/>
</dbReference>
<dbReference type="InterPro" id="IPR018189">
    <property type="entry name" value="Phosphoglucose_isomerase_CS"/>
</dbReference>
<dbReference type="CDD" id="cd05016">
    <property type="entry name" value="SIS_PGI_2"/>
    <property type="match status" value="1"/>
</dbReference>
<dbReference type="InterPro" id="IPR035476">
    <property type="entry name" value="SIS_PGI_1"/>
</dbReference>
<keyword evidence="6 9" id="KW-0413">Isomerase</keyword>
<dbReference type="GO" id="GO:0004347">
    <property type="term" value="F:glucose-6-phosphate isomerase activity"/>
    <property type="evidence" value="ECO:0007669"/>
    <property type="project" value="UniProtKB-EC"/>
</dbReference>
<comment type="pathway">
    <text evidence="1 9">Carbohydrate degradation; glycolysis; D-glyceraldehyde 3-phosphate and glycerone phosphate from D-glucose: step 2/4.</text>
</comment>
<dbReference type="HAMAP" id="MF_00473">
    <property type="entry name" value="G6P_isomerase"/>
    <property type="match status" value="1"/>
</dbReference>
<accession>A0A8H7SSI5</accession>
<dbReference type="PROSITE" id="PS51463">
    <property type="entry name" value="P_GLUCOSE_ISOMERASE_3"/>
    <property type="match status" value="1"/>
</dbReference>
<dbReference type="EMBL" id="JAEPRE010000052">
    <property type="protein sequence ID" value="KAG2234467.1"/>
    <property type="molecule type" value="Genomic_DNA"/>
</dbReference>
<sequence length="551" mass="61849">MVLANKLNAWSELQQHYDSEGKDLVMKELFEKDPERFEKFHRVFSGTNSNILVDFSKNRVNEETLQLLLSLAKEAKVEDMRTKMFTGEPINFTEDRAVLHTALRNLSDKPIYVDGVDVMPEVREVLAHMKEFSESVRSGEWKGYTGKAITDIVNIGIGGSDLGPVMVTEALKPYAQKGLKPHFVSNIDGTHLAEVLKNVNPETTLFIIASKTFTTQETITNAESAKAWFLEAAKDNAHVAKHFVALSTNTKLVTAFGIDANNMFKFWDWVGGRYSLWSAIGLSIAITIGYENFEDLLRGAHEMDEHFLNAPLEKNIPVLLALLGIWYNNFFGAQTQAILPYDQYMHRFAAYFQQGDMESNGKHISRSGEEVQTQTGPIIWGEPGTNGQHAFYQLIHQGTKMIPCDFLAPVETFNPINHGIHHDILLSNFFAQTEALMVGKSEEQVRAEMGANVQENIVPHKVFSGNKPTNSVMFQKLTPTTLGSLIAMYEHKIFVQGVIWDINSFDQWGVELGKQLAKAILPELSGTGLVSSHDASTNGLINFYKEHKKQY</sequence>
<evidence type="ECO:0000256" key="8">
    <source>
        <dbReference type="ARBA" id="ARBA00029321"/>
    </source>
</evidence>
<evidence type="ECO:0000256" key="3">
    <source>
        <dbReference type="ARBA" id="ARBA00011952"/>
    </source>
</evidence>
<dbReference type="PANTHER" id="PTHR11469:SF1">
    <property type="entry name" value="GLUCOSE-6-PHOSPHATE ISOMERASE"/>
    <property type="match status" value="1"/>
</dbReference>
<dbReference type="Gene3D" id="1.10.1390.10">
    <property type="match status" value="1"/>
</dbReference>
<dbReference type="AlphaFoldDB" id="A0A8H7SSI5"/>
<protein>
    <recommendedName>
        <fullName evidence="3 9">Glucose-6-phosphate isomerase</fullName>
        <ecNumber evidence="3 9">5.3.1.9</ecNumber>
    </recommendedName>
</protein>
<dbReference type="PANTHER" id="PTHR11469">
    <property type="entry name" value="GLUCOSE-6-PHOSPHATE ISOMERASE"/>
    <property type="match status" value="1"/>
</dbReference>
<keyword evidence="5 9" id="KW-0324">Glycolysis</keyword>
<dbReference type="EC" id="5.3.1.9" evidence="3 9"/>
<dbReference type="GO" id="GO:0006094">
    <property type="term" value="P:gluconeogenesis"/>
    <property type="evidence" value="ECO:0007669"/>
    <property type="project" value="UniProtKB-KW"/>
</dbReference>
<comment type="caution">
    <text evidence="10">The sequence shown here is derived from an EMBL/GenBank/DDBJ whole genome shotgun (WGS) entry which is preliminary data.</text>
</comment>
<dbReference type="Gene3D" id="3.40.50.10490">
    <property type="entry name" value="Glucose-6-phosphate isomerase like protein, domain 1"/>
    <property type="match status" value="2"/>
</dbReference>
<reference evidence="10" key="1">
    <citation type="submission" date="2021-01" db="EMBL/GenBank/DDBJ databases">
        <title>Metabolic potential, ecology and presence of endohyphal bacteria is reflected in genomic diversity of Mucoromycotina.</title>
        <authorList>
            <person name="Muszewska A."/>
            <person name="Okrasinska A."/>
            <person name="Steczkiewicz K."/>
            <person name="Drgas O."/>
            <person name="Orlowska M."/>
            <person name="Perlinska-Lenart U."/>
            <person name="Aleksandrzak-Piekarczyk T."/>
            <person name="Szatraj K."/>
            <person name="Zielenkiewicz U."/>
            <person name="Pilsyk S."/>
            <person name="Malc E."/>
            <person name="Mieczkowski P."/>
            <person name="Kruszewska J.S."/>
            <person name="Biernat P."/>
            <person name="Pawlowska J."/>
        </authorList>
    </citation>
    <scope>NUCLEOTIDE SEQUENCE</scope>
    <source>
        <strain evidence="10">WA0000018081</strain>
    </source>
</reference>
<evidence type="ECO:0000256" key="6">
    <source>
        <dbReference type="ARBA" id="ARBA00023235"/>
    </source>
</evidence>
<evidence type="ECO:0000256" key="2">
    <source>
        <dbReference type="ARBA" id="ARBA00006604"/>
    </source>
</evidence>
<dbReference type="NCBIfam" id="NF001211">
    <property type="entry name" value="PRK00179.1"/>
    <property type="match status" value="1"/>
</dbReference>
<dbReference type="CDD" id="cd05015">
    <property type="entry name" value="SIS_PGI_1"/>
    <property type="match status" value="1"/>
</dbReference>
<comment type="similarity">
    <text evidence="2 9">Belongs to the GPI family.</text>
</comment>
<dbReference type="OrthoDB" id="5831190at2759"/>
<dbReference type="GO" id="GO:0048029">
    <property type="term" value="F:monosaccharide binding"/>
    <property type="evidence" value="ECO:0007669"/>
    <property type="project" value="TreeGrafter"/>
</dbReference>
<dbReference type="GO" id="GO:0006096">
    <property type="term" value="P:glycolytic process"/>
    <property type="evidence" value="ECO:0007669"/>
    <property type="project" value="UniProtKB-UniPathway"/>
</dbReference>
<evidence type="ECO:0000256" key="4">
    <source>
        <dbReference type="ARBA" id="ARBA00022432"/>
    </source>
</evidence>
<dbReference type="GO" id="GO:0005829">
    <property type="term" value="C:cytosol"/>
    <property type="evidence" value="ECO:0007669"/>
    <property type="project" value="TreeGrafter"/>
</dbReference>
<name>A0A8H7SSI5_9FUNG</name>